<evidence type="ECO:0000256" key="6">
    <source>
        <dbReference type="SAM" id="Phobius"/>
    </source>
</evidence>
<dbReference type="PANTHER" id="PTHR36115">
    <property type="entry name" value="PROLINE-RICH ANTIGEN HOMOLOG-RELATED"/>
    <property type="match status" value="1"/>
</dbReference>
<evidence type="ECO:0000256" key="4">
    <source>
        <dbReference type="ARBA" id="ARBA00022989"/>
    </source>
</evidence>
<organism evidence="8 9">
    <name type="scientific">Thalassotalea insulae</name>
    <dbReference type="NCBI Taxonomy" id="2056778"/>
    <lineage>
        <taxon>Bacteria</taxon>
        <taxon>Pseudomonadati</taxon>
        <taxon>Pseudomonadota</taxon>
        <taxon>Gammaproteobacteria</taxon>
        <taxon>Alteromonadales</taxon>
        <taxon>Colwelliaceae</taxon>
        <taxon>Thalassotalea</taxon>
    </lineage>
</organism>
<dbReference type="Proteomes" id="UP001157186">
    <property type="component" value="Unassembled WGS sequence"/>
</dbReference>
<evidence type="ECO:0000256" key="1">
    <source>
        <dbReference type="ARBA" id="ARBA00004651"/>
    </source>
</evidence>
<comment type="subcellular location">
    <subcellularLocation>
        <location evidence="1">Cell membrane</location>
        <topology evidence="1">Multi-pass membrane protein</topology>
    </subcellularLocation>
</comment>
<evidence type="ECO:0000256" key="3">
    <source>
        <dbReference type="ARBA" id="ARBA00022692"/>
    </source>
</evidence>
<dbReference type="PANTHER" id="PTHR36115:SF4">
    <property type="entry name" value="MEMBRANE PROTEIN"/>
    <property type="match status" value="1"/>
</dbReference>
<keyword evidence="5 6" id="KW-0472">Membrane</keyword>
<evidence type="ECO:0000313" key="8">
    <source>
        <dbReference type="EMBL" id="GLX78984.1"/>
    </source>
</evidence>
<feature type="transmembrane region" description="Helical" evidence="6">
    <location>
        <begin position="53"/>
        <end position="72"/>
    </location>
</feature>
<evidence type="ECO:0000259" key="7">
    <source>
        <dbReference type="Pfam" id="PF06271"/>
    </source>
</evidence>
<gene>
    <name evidence="8" type="ORF">tinsulaeT_23240</name>
</gene>
<dbReference type="Pfam" id="PF06271">
    <property type="entry name" value="RDD"/>
    <property type="match status" value="1"/>
</dbReference>
<feature type="domain" description="RDD" evidence="7">
    <location>
        <begin position="6"/>
        <end position="133"/>
    </location>
</feature>
<feature type="transmembrane region" description="Helical" evidence="6">
    <location>
        <begin position="20"/>
        <end position="41"/>
    </location>
</feature>
<protein>
    <submittedName>
        <fullName evidence="8">RDD family protein</fullName>
    </submittedName>
</protein>
<evidence type="ECO:0000313" key="9">
    <source>
        <dbReference type="Proteomes" id="UP001157186"/>
    </source>
</evidence>
<name>A0ABQ6GUX4_9GAMM</name>
<dbReference type="RefSeq" id="WP_284244865.1">
    <property type="nucleotide sequence ID" value="NZ_BSST01000001.1"/>
</dbReference>
<dbReference type="InterPro" id="IPR051791">
    <property type="entry name" value="Pra-immunoreactive"/>
</dbReference>
<evidence type="ECO:0000256" key="2">
    <source>
        <dbReference type="ARBA" id="ARBA00022475"/>
    </source>
</evidence>
<comment type="caution">
    <text evidence="8">The sequence shown here is derived from an EMBL/GenBank/DDBJ whole genome shotgun (WGS) entry which is preliminary data.</text>
</comment>
<dbReference type="InterPro" id="IPR010432">
    <property type="entry name" value="RDD"/>
</dbReference>
<keyword evidence="4 6" id="KW-1133">Transmembrane helix</keyword>
<sequence>MNDYHYAGFWLRTTAAIIDSILILMIISPILTAIYGTDYWLNGAGASGVWHILFNYLLPALAIIIFWCYMSATPGKMVCQLTIIDADTGEKPSTRQCIGRYLGYYVSMLPLFLGIIWVGLDKRKQGWHDKLAGTLVIKHSSANVVDEEVN</sequence>
<reference evidence="8 9" key="1">
    <citation type="submission" date="2023-03" db="EMBL/GenBank/DDBJ databases">
        <title>Draft genome sequence of Thalassotalea insulae KCTC 62186T.</title>
        <authorList>
            <person name="Sawabe T."/>
        </authorList>
    </citation>
    <scope>NUCLEOTIDE SEQUENCE [LARGE SCALE GENOMIC DNA]</scope>
    <source>
        <strain evidence="8 9">KCTC 62186</strain>
    </source>
</reference>
<keyword evidence="3 6" id="KW-0812">Transmembrane</keyword>
<dbReference type="EMBL" id="BSST01000001">
    <property type="protein sequence ID" value="GLX78984.1"/>
    <property type="molecule type" value="Genomic_DNA"/>
</dbReference>
<evidence type="ECO:0000256" key="5">
    <source>
        <dbReference type="ARBA" id="ARBA00023136"/>
    </source>
</evidence>
<accession>A0ABQ6GUX4</accession>
<keyword evidence="2" id="KW-1003">Cell membrane</keyword>
<keyword evidence="9" id="KW-1185">Reference proteome</keyword>
<feature type="transmembrane region" description="Helical" evidence="6">
    <location>
        <begin position="102"/>
        <end position="120"/>
    </location>
</feature>
<proteinExistence type="predicted"/>